<accession>A0ABY7ZM85</accession>
<organism evidence="1 2">
    <name type="scientific">Micromonospora cathayae</name>
    <dbReference type="NCBI Taxonomy" id="3028804"/>
    <lineage>
        <taxon>Bacteria</taxon>
        <taxon>Bacillati</taxon>
        <taxon>Actinomycetota</taxon>
        <taxon>Actinomycetes</taxon>
        <taxon>Micromonosporales</taxon>
        <taxon>Micromonosporaceae</taxon>
        <taxon>Micromonospora</taxon>
    </lineage>
</organism>
<dbReference type="Proteomes" id="UP001219605">
    <property type="component" value="Chromosome"/>
</dbReference>
<evidence type="ECO:0000313" key="2">
    <source>
        <dbReference type="Proteomes" id="UP001219605"/>
    </source>
</evidence>
<name>A0ABY7ZM85_9ACTN</name>
<proteinExistence type="predicted"/>
<evidence type="ECO:0000313" key="1">
    <source>
        <dbReference type="EMBL" id="WDZ84015.1"/>
    </source>
</evidence>
<reference evidence="1 2" key="1">
    <citation type="submission" date="2023-02" db="EMBL/GenBank/DDBJ databases">
        <authorList>
            <person name="Mo P."/>
        </authorList>
    </citation>
    <scope>NUCLEOTIDE SEQUENCE [LARGE SCALE GENOMIC DNA]</scope>
    <source>
        <strain evidence="1 2">HUAS 3</strain>
    </source>
</reference>
<dbReference type="RefSeq" id="WP_275030572.1">
    <property type="nucleotide sequence ID" value="NZ_CP118615.1"/>
</dbReference>
<dbReference type="EMBL" id="CP118615">
    <property type="protein sequence ID" value="WDZ84015.1"/>
    <property type="molecule type" value="Genomic_DNA"/>
</dbReference>
<gene>
    <name evidence="1" type="ORF">PVK37_26665</name>
</gene>
<keyword evidence="2" id="KW-1185">Reference proteome</keyword>
<protein>
    <recommendedName>
        <fullName evidence="3">BON domain-containing protein</fullName>
    </recommendedName>
</protein>
<sequence>MGDVLRALMADSDEERDRYLDREFLRQAVMRAIFCERSGVALDVDRAVMVTTVKGDHRTIHVLDGPAWDEAEPALRALAAKLGREVEVIDGRQL</sequence>
<evidence type="ECO:0008006" key="3">
    <source>
        <dbReference type="Google" id="ProtNLM"/>
    </source>
</evidence>